<proteinExistence type="predicted"/>
<keyword evidence="3" id="KW-1185">Reference proteome</keyword>
<dbReference type="AlphaFoldDB" id="A0A183GAF8"/>
<evidence type="ECO:0000313" key="3">
    <source>
        <dbReference type="Proteomes" id="UP000050761"/>
    </source>
</evidence>
<dbReference type="WBParaSite" id="HPBE_0001899501-mRNA-1">
    <property type="protein sequence ID" value="HPBE_0001899501-mRNA-1"/>
    <property type="gene ID" value="HPBE_0001899501"/>
</dbReference>
<dbReference type="OrthoDB" id="5858849at2759"/>
<evidence type="ECO:0000313" key="2">
    <source>
        <dbReference type="EMBL" id="VDP13635.1"/>
    </source>
</evidence>
<gene>
    <name evidence="2" type="ORF">HPBE_LOCUS18994</name>
</gene>
<name>A0A183GAF8_HELPZ</name>
<feature type="chain" id="PRO_5044552001" evidence="1">
    <location>
        <begin position="17"/>
        <end position="156"/>
    </location>
</feature>
<reference evidence="2 3" key="1">
    <citation type="submission" date="2018-11" db="EMBL/GenBank/DDBJ databases">
        <authorList>
            <consortium name="Pathogen Informatics"/>
        </authorList>
    </citation>
    <scope>NUCLEOTIDE SEQUENCE [LARGE SCALE GENOMIC DNA]</scope>
</reference>
<dbReference type="PANTHER" id="PTHR19446">
    <property type="entry name" value="REVERSE TRANSCRIPTASES"/>
    <property type="match status" value="1"/>
</dbReference>
<keyword evidence="1" id="KW-0732">Signal</keyword>
<organism evidence="3 4">
    <name type="scientific">Heligmosomoides polygyrus</name>
    <name type="common">Parasitic roundworm</name>
    <dbReference type="NCBI Taxonomy" id="6339"/>
    <lineage>
        <taxon>Eukaryota</taxon>
        <taxon>Metazoa</taxon>
        <taxon>Ecdysozoa</taxon>
        <taxon>Nematoda</taxon>
        <taxon>Chromadorea</taxon>
        <taxon>Rhabditida</taxon>
        <taxon>Rhabditina</taxon>
        <taxon>Rhabditomorpha</taxon>
        <taxon>Strongyloidea</taxon>
        <taxon>Heligmosomidae</taxon>
        <taxon>Heligmosomoides</taxon>
    </lineage>
</organism>
<accession>A0A3P8C5M6</accession>
<evidence type="ECO:0000256" key="1">
    <source>
        <dbReference type="SAM" id="SignalP"/>
    </source>
</evidence>
<feature type="signal peptide" evidence="1">
    <location>
        <begin position="1"/>
        <end position="16"/>
    </location>
</feature>
<protein>
    <submittedName>
        <fullName evidence="4">DDE-1 domain-containing protein</fullName>
    </submittedName>
</protein>
<dbReference type="EMBL" id="UZAH01031056">
    <property type="protein sequence ID" value="VDP13635.1"/>
    <property type="molecule type" value="Genomic_DNA"/>
</dbReference>
<sequence length="156" mass="18115">MAIVLILVDMLVAHQAEDLLLDAPSFRCQHLCTDTPYVKQLMADFRTGWTVKSADGRVLRKPVEVRERWEEYFKELNEEFPRRQAEEEQPTEGPIPSWTQEEVLGNCGVNWLTQFFNRVTIEGKMPDDWRDSIIVPIFKPKGDASECSNYRGIKLI</sequence>
<reference evidence="4" key="2">
    <citation type="submission" date="2019-09" db="UniProtKB">
        <authorList>
            <consortium name="WormBaseParasite"/>
        </authorList>
    </citation>
    <scope>IDENTIFICATION</scope>
</reference>
<dbReference type="Proteomes" id="UP000050761">
    <property type="component" value="Unassembled WGS sequence"/>
</dbReference>
<evidence type="ECO:0000313" key="4">
    <source>
        <dbReference type="WBParaSite" id="HPBE_0001899501-mRNA-1"/>
    </source>
</evidence>
<accession>A0A183GAF8</accession>